<name>A0A2G9HAR6_9LAMI</name>
<evidence type="ECO:0000313" key="2">
    <source>
        <dbReference type="EMBL" id="PIN14563.1"/>
    </source>
</evidence>
<reference evidence="3" key="1">
    <citation type="journal article" date="2018" name="Gigascience">
        <title>Genome assembly of the Pink Ipe (Handroanthus impetiginosus, Bignoniaceae), a highly valued, ecologically keystone Neotropical timber forest tree.</title>
        <authorList>
            <person name="Silva-Junior O.B."/>
            <person name="Grattapaglia D."/>
            <person name="Novaes E."/>
            <person name="Collevatti R.G."/>
        </authorList>
    </citation>
    <scope>NUCLEOTIDE SEQUENCE [LARGE SCALE GENOMIC DNA]</scope>
    <source>
        <strain evidence="3">cv. UFG-1</strain>
    </source>
</reference>
<dbReference type="EMBL" id="NKXS01002252">
    <property type="protein sequence ID" value="PIN14563.1"/>
    <property type="molecule type" value="Genomic_DNA"/>
</dbReference>
<dbReference type="PANTHER" id="PTHR35306">
    <property type="entry name" value="BNAA03G57290D PROTEIN"/>
    <property type="match status" value="1"/>
</dbReference>
<proteinExistence type="predicted"/>
<accession>A0A2G9HAR6</accession>
<feature type="region of interest" description="Disordered" evidence="1">
    <location>
        <begin position="1"/>
        <end position="31"/>
    </location>
</feature>
<dbReference type="PANTHER" id="PTHR35306:SF1">
    <property type="entry name" value="VQ DOMAIN-CONTAINING PROTEIN"/>
    <property type="match status" value="1"/>
</dbReference>
<organism evidence="2 3">
    <name type="scientific">Handroanthus impetiginosus</name>
    <dbReference type="NCBI Taxonomy" id="429701"/>
    <lineage>
        <taxon>Eukaryota</taxon>
        <taxon>Viridiplantae</taxon>
        <taxon>Streptophyta</taxon>
        <taxon>Embryophyta</taxon>
        <taxon>Tracheophyta</taxon>
        <taxon>Spermatophyta</taxon>
        <taxon>Magnoliopsida</taxon>
        <taxon>eudicotyledons</taxon>
        <taxon>Gunneridae</taxon>
        <taxon>Pentapetalae</taxon>
        <taxon>asterids</taxon>
        <taxon>lamiids</taxon>
        <taxon>Lamiales</taxon>
        <taxon>Bignoniaceae</taxon>
        <taxon>Crescentiina</taxon>
        <taxon>Tabebuia alliance</taxon>
        <taxon>Handroanthus</taxon>
    </lineage>
</organism>
<evidence type="ECO:0000256" key="1">
    <source>
        <dbReference type="SAM" id="MobiDB-lite"/>
    </source>
</evidence>
<dbReference type="Proteomes" id="UP000231279">
    <property type="component" value="Unassembled WGS sequence"/>
</dbReference>
<sequence length="90" mass="9862">METLVVTHHRNHHQYYGRSRSHGPTKFDSIGSTPSENFAGINCRTFESGGGLLPTPLESFSSPVTKHACSTKLLTKTPSPPVHENEKCAK</sequence>
<protein>
    <submittedName>
        <fullName evidence="2">Uncharacterized protein</fullName>
    </submittedName>
</protein>
<keyword evidence="3" id="KW-1185">Reference proteome</keyword>
<feature type="compositionally biased region" description="Basic residues" evidence="1">
    <location>
        <begin position="7"/>
        <end position="23"/>
    </location>
</feature>
<dbReference type="AlphaFoldDB" id="A0A2G9HAR6"/>
<evidence type="ECO:0000313" key="3">
    <source>
        <dbReference type="Proteomes" id="UP000231279"/>
    </source>
</evidence>
<gene>
    <name evidence="2" type="ORF">CDL12_12797</name>
</gene>
<comment type="caution">
    <text evidence="2">The sequence shown here is derived from an EMBL/GenBank/DDBJ whole genome shotgun (WGS) entry which is preliminary data.</text>
</comment>
<dbReference type="OrthoDB" id="1921042at2759"/>